<feature type="region of interest" description="Disordered" evidence="1">
    <location>
        <begin position="64"/>
        <end position="103"/>
    </location>
</feature>
<name>A0ABR3FHY7_9AGAR</name>
<sequence length="103" mass="11506">MLEVEMQRTVVSLSAEAERWRDRAAGEAAGNEWVEGRRAYGFQQAAIQEGLVAKFKRLWAQPDKPRQVLGKRSGGGDKGEGEDEDGDEEEQELIPEGSEEEED</sequence>
<reference evidence="2 3" key="1">
    <citation type="submission" date="2024-02" db="EMBL/GenBank/DDBJ databases">
        <title>A draft genome for the cacao thread blight pathogen Marasmius crinis-equi.</title>
        <authorList>
            <person name="Cohen S.P."/>
            <person name="Baruah I.K."/>
            <person name="Amoako-Attah I."/>
            <person name="Bukari Y."/>
            <person name="Meinhardt L.W."/>
            <person name="Bailey B.A."/>
        </authorList>
    </citation>
    <scope>NUCLEOTIDE SEQUENCE [LARGE SCALE GENOMIC DNA]</scope>
    <source>
        <strain evidence="2 3">GH-76</strain>
    </source>
</reference>
<evidence type="ECO:0000313" key="2">
    <source>
        <dbReference type="EMBL" id="KAL0574971.1"/>
    </source>
</evidence>
<protein>
    <submittedName>
        <fullName evidence="2">Uncharacterized protein</fullName>
    </submittedName>
</protein>
<organism evidence="2 3">
    <name type="scientific">Marasmius crinis-equi</name>
    <dbReference type="NCBI Taxonomy" id="585013"/>
    <lineage>
        <taxon>Eukaryota</taxon>
        <taxon>Fungi</taxon>
        <taxon>Dikarya</taxon>
        <taxon>Basidiomycota</taxon>
        <taxon>Agaricomycotina</taxon>
        <taxon>Agaricomycetes</taxon>
        <taxon>Agaricomycetidae</taxon>
        <taxon>Agaricales</taxon>
        <taxon>Marasmiineae</taxon>
        <taxon>Marasmiaceae</taxon>
        <taxon>Marasmius</taxon>
    </lineage>
</organism>
<gene>
    <name evidence="2" type="ORF">V5O48_006987</name>
</gene>
<keyword evidence="3" id="KW-1185">Reference proteome</keyword>
<evidence type="ECO:0000256" key="1">
    <source>
        <dbReference type="SAM" id="MobiDB-lite"/>
    </source>
</evidence>
<evidence type="ECO:0000313" key="3">
    <source>
        <dbReference type="Proteomes" id="UP001465976"/>
    </source>
</evidence>
<comment type="caution">
    <text evidence="2">The sequence shown here is derived from an EMBL/GenBank/DDBJ whole genome shotgun (WGS) entry which is preliminary data.</text>
</comment>
<proteinExistence type="predicted"/>
<accession>A0ABR3FHY7</accession>
<dbReference type="EMBL" id="JBAHYK010000347">
    <property type="protein sequence ID" value="KAL0574971.1"/>
    <property type="molecule type" value="Genomic_DNA"/>
</dbReference>
<feature type="compositionally biased region" description="Acidic residues" evidence="1">
    <location>
        <begin position="80"/>
        <end position="103"/>
    </location>
</feature>
<dbReference type="Proteomes" id="UP001465976">
    <property type="component" value="Unassembled WGS sequence"/>
</dbReference>